<dbReference type="Pfam" id="PF00588">
    <property type="entry name" value="SpoU_methylase"/>
    <property type="match status" value="1"/>
</dbReference>
<gene>
    <name evidence="6" type="ORF">HXL70_00295</name>
</gene>
<dbReference type="Proteomes" id="UP000757890">
    <property type="component" value="Unassembled WGS sequence"/>
</dbReference>
<evidence type="ECO:0000313" key="7">
    <source>
        <dbReference type="Proteomes" id="UP000757890"/>
    </source>
</evidence>
<dbReference type="GO" id="GO:0003723">
    <property type="term" value="F:RNA binding"/>
    <property type="evidence" value="ECO:0007669"/>
    <property type="project" value="InterPro"/>
</dbReference>
<protein>
    <submittedName>
        <fullName evidence="6">RNA methyltransferase</fullName>
    </submittedName>
</protein>
<reference evidence="6" key="1">
    <citation type="submission" date="2020-04" db="EMBL/GenBank/DDBJ databases">
        <title>Deep metagenomics examines the oral microbiome during advanced dental caries in children, revealing novel taxa and co-occurrences with host molecules.</title>
        <authorList>
            <person name="Baker J.L."/>
            <person name="Morton J.T."/>
            <person name="Dinis M."/>
            <person name="Alvarez R."/>
            <person name="Tran N.C."/>
            <person name="Knight R."/>
            <person name="Edlund A."/>
        </authorList>
    </citation>
    <scope>NUCLEOTIDE SEQUENCE</scope>
    <source>
        <strain evidence="6">JCVI_32_bin.14</strain>
    </source>
</reference>
<comment type="caution">
    <text evidence="6">The sequence shown here is derived from an EMBL/GenBank/DDBJ whole genome shotgun (WGS) entry which is preliminary data.</text>
</comment>
<keyword evidence="2 6" id="KW-0489">Methyltransferase</keyword>
<dbReference type="InterPro" id="IPR029026">
    <property type="entry name" value="tRNA_m1G_MTases_N"/>
</dbReference>
<dbReference type="RefSeq" id="WP_022027091.1">
    <property type="nucleotide sequence ID" value="NZ_CAJPSS010000016.1"/>
</dbReference>
<dbReference type="InterPro" id="IPR029064">
    <property type="entry name" value="Ribosomal_eL30-like_sf"/>
</dbReference>
<dbReference type="GO" id="GO:0006396">
    <property type="term" value="P:RNA processing"/>
    <property type="evidence" value="ECO:0007669"/>
    <property type="project" value="InterPro"/>
</dbReference>
<accession>A0A6L6TMF3</accession>
<dbReference type="GO" id="GO:0032259">
    <property type="term" value="P:methylation"/>
    <property type="evidence" value="ECO:0007669"/>
    <property type="project" value="UniProtKB-KW"/>
</dbReference>
<dbReference type="PANTHER" id="PTHR43191:SF2">
    <property type="entry name" value="RRNA METHYLTRANSFERASE 3, MITOCHONDRIAL"/>
    <property type="match status" value="1"/>
</dbReference>
<organism evidence="6 7">
    <name type="scientific">Dialister invisus</name>
    <dbReference type="NCBI Taxonomy" id="218538"/>
    <lineage>
        <taxon>Bacteria</taxon>
        <taxon>Bacillati</taxon>
        <taxon>Bacillota</taxon>
        <taxon>Negativicutes</taxon>
        <taxon>Veillonellales</taxon>
        <taxon>Veillonellaceae</taxon>
        <taxon>Dialister</taxon>
    </lineage>
</organism>
<evidence type="ECO:0000256" key="1">
    <source>
        <dbReference type="ARBA" id="ARBA00007228"/>
    </source>
</evidence>
<dbReference type="CDD" id="cd18095">
    <property type="entry name" value="SpoU-like_rRNA-MTase"/>
    <property type="match status" value="1"/>
</dbReference>
<sequence length="269" mass="30150">MEHITSKNNRWIRLAIRLKQKKYRDKNKMFLMEGLRNAEDVQNQEISDIVCLVQSGRAENGSVQHIFERGENLHWLFCEVEEPLMRLISGTENGQGIILLVKQPYVMDYPQLLNGLHGKYVLLDTVQDPGNVGAIIRTAAAAGCSGVLLTKGSADPYSEKVVRSSMGSILRLPIYHDLDIEFLKEIKSFSKVPFIGTSLSASQNYRHAKFVTEGVFIFGNEGSGISPEILDLTDWNVFIPMAGTVESLNVSSTAAIILFYYLDDNEFNN</sequence>
<name>A0A6L6TMF3_9FIRM</name>
<dbReference type="InterPro" id="IPR051259">
    <property type="entry name" value="rRNA_Methyltransferase"/>
</dbReference>
<comment type="similarity">
    <text evidence="1">Belongs to the class IV-like SAM-binding methyltransferase superfamily. RNA methyltransferase TrmH family.</text>
</comment>
<dbReference type="Pfam" id="PF22435">
    <property type="entry name" value="MRM3-like_sub_bind"/>
    <property type="match status" value="1"/>
</dbReference>
<evidence type="ECO:0000259" key="4">
    <source>
        <dbReference type="Pfam" id="PF00588"/>
    </source>
</evidence>
<evidence type="ECO:0000256" key="2">
    <source>
        <dbReference type="ARBA" id="ARBA00022603"/>
    </source>
</evidence>
<dbReference type="InterPro" id="IPR001537">
    <property type="entry name" value="SpoU_MeTrfase"/>
</dbReference>
<dbReference type="Gene3D" id="3.30.1330.30">
    <property type="match status" value="1"/>
</dbReference>
<dbReference type="Gene3D" id="3.40.1280.10">
    <property type="match status" value="1"/>
</dbReference>
<dbReference type="PANTHER" id="PTHR43191">
    <property type="entry name" value="RRNA METHYLTRANSFERASE 3"/>
    <property type="match status" value="1"/>
</dbReference>
<keyword evidence="3" id="KW-0808">Transferase</keyword>
<dbReference type="EMBL" id="JABZMK010000001">
    <property type="protein sequence ID" value="MBF1128483.1"/>
    <property type="molecule type" value="Genomic_DNA"/>
</dbReference>
<feature type="domain" description="MRM3-like substrate binding" evidence="5">
    <location>
        <begin position="10"/>
        <end position="98"/>
    </location>
</feature>
<proteinExistence type="inferred from homology"/>
<evidence type="ECO:0000256" key="3">
    <source>
        <dbReference type="ARBA" id="ARBA00022679"/>
    </source>
</evidence>
<dbReference type="SUPFAM" id="SSF75217">
    <property type="entry name" value="alpha/beta knot"/>
    <property type="match status" value="1"/>
</dbReference>
<dbReference type="AlphaFoldDB" id="A0A6L6TMF3"/>
<evidence type="ECO:0000259" key="5">
    <source>
        <dbReference type="Pfam" id="PF22435"/>
    </source>
</evidence>
<dbReference type="GO" id="GO:0008173">
    <property type="term" value="F:RNA methyltransferase activity"/>
    <property type="evidence" value="ECO:0007669"/>
    <property type="project" value="InterPro"/>
</dbReference>
<dbReference type="InterPro" id="IPR053888">
    <property type="entry name" value="MRM3-like_sub_bind"/>
</dbReference>
<dbReference type="SUPFAM" id="SSF55315">
    <property type="entry name" value="L30e-like"/>
    <property type="match status" value="1"/>
</dbReference>
<evidence type="ECO:0000313" key="6">
    <source>
        <dbReference type="EMBL" id="MBF1128483.1"/>
    </source>
</evidence>
<dbReference type="InterPro" id="IPR029028">
    <property type="entry name" value="Alpha/beta_knot_MTases"/>
</dbReference>
<feature type="domain" description="tRNA/rRNA methyltransferase SpoU type" evidence="4">
    <location>
        <begin position="120"/>
        <end position="259"/>
    </location>
</feature>